<protein>
    <recommendedName>
        <fullName evidence="3">Receptor L-domain domain-containing protein</fullName>
    </recommendedName>
</protein>
<comment type="caution">
    <text evidence="1">The sequence shown here is derived from an EMBL/GenBank/DDBJ whole genome shotgun (WGS) entry which is preliminary data.</text>
</comment>
<sequence>MLCPELETVYHSDCFYSISYPRFPVSHRNTSAPVPEQTSGAGIIIMNSSDLTFLGLRKLKLINGDVALRAVPNLCYLSSLRAATVVRGISRKEEDCGE</sequence>
<name>A0A3S5BEN2_9PLAT</name>
<proteinExistence type="predicted"/>
<organism evidence="1 2">
    <name type="scientific">Protopolystoma xenopodis</name>
    <dbReference type="NCBI Taxonomy" id="117903"/>
    <lineage>
        <taxon>Eukaryota</taxon>
        <taxon>Metazoa</taxon>
        <taxon>Spiralia</taxon>
        <taxon>Lophotrochozoa</taxon>
        <taxon>Platyhelminthes</taxon>
        <taxon>Monogenea</taxon>
        <taxon>Polyopisthocotylea</taxon>
        <taxon>Polystomatidea</taxon>
        <taxon>Polystomatidae</taxon>
        <taxon>Protopolystoma</taxon>
    </lineage>
</organism>
<evidence type="ECO:0000313" key="2">
    <source>
        <dbReference type="Proteomes" id="UP000784294"/>
    </source>
</evidence>
<evidence type="ECO:0000313" key="1">
    <source>
        <dbReference type="EMBL" id="VEL42482.1"/>
    </source>
</evidence>
<keyword evidence="2" id="KW-1185">Reference proteome</keyword>
<dbReference type="EMBL" id="CAAALY010274635">
    <property type="protein sequence ID" value="VEL42482.1"/>
    <property type="molecule type" value="Genomic_DNA"/>
</dbReference>
<dbReference type="Gene3D" id="3.80.20.20">
    <property type="entry name" value="Receptor L-domain"/>
    <property type="match status" value="1"/>
</dbReference>
<dbReference type="SUPFAM" id="SSF52058">
    <property type="entry name" value="L domain-like"/>
    <property type="match status" value="1"/>
</dbReference>
<gene>
    <name evidence="1" type="ORF">PXEA_LOCUS35922</name>
</gene>
<dbReference type="Proteomes" id="UP000784294">
    <property type="component" value="Unassembled WGS sequence"/>
</dbReference>
<evidence type="ECO:0008006" key="3">
    <source>
        <dbReference type="Google" id="ProtNLM"/>
    </source>
</evidence>
<dbReference type="AlphaFoldDB" id="A0A3S5BEN2"/>
<accession>A0A3S5BEN2</accession>
<reference evidence="1" key="1">
    <citation type="submission" date="2018-11" db="EMBL/GenBank/DDBJ databases">
        <authorList>
            <consortium name="Pathogen Informatics"/>
        </authorList>
    </citation>
    <scope>NUCLEOTIDE SEQUENCE</scope>
</reference>
<dbReference type="InterPro" id="IPR036941">
    <property type="entry name" value="Rcpt_L-dom_sf"/>
</dbReference>